<dbReference type="AlphaFoldDB" id="A0AA38FBP2"/>
<comment type="caution">
    <text evidence="2">The sequence shown here is derived from an EMBL/GenBank/DDBJ whole genome shotgun (WGS) entry which is preliminary data.</text>
</comment>
<dbReference type="InterPro" id="IPR012337">
    <property type="entry name" value="RNaseH-like_sf"/>
</dbReference>
<dbReference type="Proteomes" id="UP000824469">
    <property type="component" value="Unassembled WGS sequence"/>
</dbReference>
<dbReference type="PANTHER" id="PTHR37984:SF5">
    <property type="entry name" value="PROTEIN NYNRIN-LIKE"/>
    <property type="match status" value="1"/>
</dbReference>
<reference evidence="2 3" key="1">
    <citation type="journal article" date="2021" name="Nat. Plants">
        <title>The Taxus genome provides insights into paclitaxel biosynthesis.</title>
        <authorList>
            <person name="Xiong X."/>
            <person name="Gou J."/>
            <person name="Liao Q."/>
            <person name="Li Y."/>
            <person name="Zhou Q."/>
            <person name="Bi G."/>
            <person name="Li C."/>
            <person name="Du R."/>
            <person name="Wang X."/>
            <person name="Sun T."/>
            <person name="Guo L."/>
            <person name="Liang H."/>
            <person name="Lu P."/>
            <person name="Wu Y."/>
            <person name="Zhang Z."/>
            <person name="Ro D.K."/>
            <person name="Shang Y."/>
            <person name="Huang S."/>
            <person name="Yan J."/>
        </authorList>
    </citation>
    <scope>NUCLEOTIDE SEQUENCE [LARGE SCALE GENOMIC DNA]</scope>
    <source>
        <strain evidence="2">Ta-2019</strain>
    </source>
</reference>
<dbReference type="EMBL" id="JAHRHJ020000011">
    <property type="protein sequence ID" value="KAH9296708.1"/>
    <property type="molecule type" value="Genomic_DNA"/>
</dbReference>
<accession>A0AA38FBP2</accession>
<evidence type="ECO:0000259" key="1">
    <source>
        <dbReference type="PROSITE" id="PS50994"/>
    </source>
</evidence>
<dbReference type="PROSITE" id="PS50994">
    <property type="entry name" value="INTEGRASE"/>
    <property type="match status" value="1"/>
</dbReference>
<dbReference type="GO" id="GO:0003676">
    <property type="term" value="F:nucleic acid binding"/>
    <property type="evidence" value="ECO:0007669"/>
    <property type="project" value="InterPro"/>
</dbReference>
<dbReference type="OMA" id="GINDCRI"/>
<dbReference type="InterPro" id="IPR001584">
    <property type="entry name" value="Integrase_cat-core"/>
</dbReference>
<protein>
    <recommendedName>
        <fullName evidence="1">Integrase catalytic domain-containing protein</fullName>
    </recommendedName>
</protein>
<evidence type="ECO:0000313" key="2">
    <source>
        <dbReference type="EMBL" id="KAH9296708.1"/>
    </source>
</evidence>
<dbReference type="SUPFAM" id="SSF53098">
    <property type="entry name" value="Ribonuclease H-like"/>
    <property type="match status" value="1"/>
</dbReference>
<dbReference type="InterPro" id="IPR036397">
    <property type="entry name" value="RNaseH_sf"/>
</dbReference>
<sequence length="302" mass="34600">MKAGYYWPKFLVIALHGSRWCKNCAFFTGKERLAALPLHPISVDQPFMQWGLDFIGVINPNSSQGTKWILTSTNYFTKWTEAVALKEANESSILDFYEGIVTIFGIPATIISDNALAFIGSKVTEWAIKNGIYLSTSSNYYPRGNGQAESINKNLLRIIRRTLDENQRSWHTKLKSALWANRITPKRSIELLEFGPMEVRYAELMELQEIRDQASQAMEKDQVLIKKTFDRKAKSRSFQVGDLVLKWDADRAKLGRNSKFDSIWSGPYMVTKCKDSNAFQLSSLDVKELQILVNGIYLKHFY</sequence>
<feature type="domain" description="Integrase catalytic" evidence="1">
    <location>
        <begin position="42"/>
        <end position="204"/>
    </location>
</feature>
<dbReference type="Gene3D" id="3.30.420.10">
    <property type="entry name" value="Ribonuclease H-like superfamily/Ribonuclease H"/>
    <property type="match status" value="1"/>
</dbReference>
<gene>
    <name evidence="2" type="ORF">KI387_044288</name>
</gene>
<keyword evidence="3" id="KW-1185">Reference proteome</keyword>
<organism evidence="2 3">
    <name type="scientific">Taxus chinensis</name>
    <name type="common">Chinese yew</name>
    <name type="synonym">Taxus wallichiana var. chinensis</name>
    <dbReference type="NCBI Taxonomy" id="29808"/>
    <lineage>
        <taxon>Eukaryota</taxon>
        <taxon>Viridiplantae</taxon>
        <taxon>Streptophyta</taxon>
        <taxon>Embryophyta</taxon>
        <taxon>Tracheophyta</taxon>
        <taxon>Spermatophyta</taxon>
        <taxon>Pinopsida</taxon>
        <taxon>Pinidae</taxon>
        <taxon>Conifers II</taxon>
        <taxon>Cupressales</taxon>
        <taxon>Taxaceae</taxon>
        <taxon>Taxus</taxon>
    </lineage>
</organism>
<dbReference type="PANTHER" id="PTHR37984">
    <property type="entry name" value="PROTEIN CBG26694"/>
    <property type="match status" value="1"/>
</dbReference>
<dbReference type="InterPro" id="IPR050951">
    <property type="entry name" value="Retrovirus_Pol_polyprotein"/>
</dbReference>
<name>A0AA38FBP2_TAXCH</name>
<proteinExistence type="predicted"/>
<dbReference type="Pfam" id="PF00665">
    <property type="entry name" value="rve"/>
    <property type="match status" value="1"/>
</dbReference>
<dbReference type="GO" id="GO:0015074">
    <property type="term" value="P:DNA integration"/>
    <property type="evidence" value="ECO:0007669"/>
    <property type="project" value="InterPro"/>
</dbReference>
<evidence type="ECO:0000313" key="3">
    <source>
        <dbReference type="Proteomes" id="UP000824469"/>
    </source>
</evidence>